<comment type="caution">
    <text evidence="8">The sequence shown here is derived from an EMBL/GenBank/DDBJ whole genome shotgun (WGS) entry which is preliminary data.</text>
</comment>
<dbReference type="PANTHER" id="PTHR24061">
    <property type="entry name" value="CALCIUM-SENSING RECEPTOR-RELATED"/>
    <property type="match status" value="1"/>
</dbReference>
<evidence type="ECO:0000259" key="7">
    <source>
        <dbReference type="Pfam" id="PF01094"/>
    </source>
</evidence>
<dbReference type="InterPro" id="IPR001828">
    <property type="entry name" value="ANF_lig-bd_rcpt"/>
</dbReference>
<dbReference type="InterPro" id="IPR000068">
    <property type="entry name" value="GPCR_3_Ca_sens_rcpt-rel"/>
</dbReference>
<evidence type="ECO:0000256" key="6">
    <source>
        <dbReference type="ARBA" id="ARBA00023180"/>
    </source>
</evidence>
<keyword evidence="3" id="KW-1133">Transmembrane helix</keyword>
<evidence type="ECO:0000256" key="1">
    <source>
        <dbReference type="ARBA" id="ARBA00004141"/>
    </source>
</evidence>
<dbReference type="SUPFAM" id="SSF53822">
    <property type="entry name" value="Periplasmic binding protein-like I"/>
    <property type="match status" value="1"/>
</dbReference>
<reference evidence="8 9" key="1">
    <citation type="submission" date="2021-06" db="EMBL/GenBank/DDBJ databases">
        <authorList>
            <person name="Palmer J.M."/>
        </authorList>
    </citation>
    <scope>NUCLEOTIDE SEQUENCE [LARGE SCALE GENOMIC DNA]</scope>
    <source>
        <strain evidence="8 9">GA_2019</strain>
        <tissue evidence="8">Muscle</tissue>
    </source>
</reference>
<dbReference type="InterPro" id="IPR000337">
    <property type="entry name" value="GPCR_3"/>
</dbReference>
<feature type="non-terminal residue" evidence="8">
    <location>
        <position position="1"/>
    </location>
</feature>
<accession>A0ABV0PI04</accession>
<evidence type="ECO:0000256" key="2">
    <source>
        <dbReference type="ARBA" id="ARBA00022692"/>
    </source>
</evidence>
<evidence type="ECO:0000256" key="5">
    <source>
        <dbReference type="ARBA" id="ARBA00023170"/>
    </source>
</evidence>
<dbReference type="Pfam" id="PF01094">
    <property type="entry name" value="ANF_receptor"/>
    <property type="match status" value="1"/>
</dbReference>
<dbReference type="PRINTS" id="PR00248">
    <property type="entry name" value="GPCRMGR"/>
</dbReference>
<keyword evidence="9" id="KW-1185">Reference proteome</keyword>
<gene>
    <name evidence="8" type="ORF">GOODEAATRI_028185</name>
</gene>
<keyword evidence="2" id="KW-0812">Transmembrane</keyword>
<keyword evidence="5" id="KW-0675">Receptor</keyword>
<evidence type="ECO:0000313" key="8">
    <source>
        <dbReference type="EMBL" id="MEQ2183012.1"/>
    </source>
</evidence>
<dbReference type="InterPro" id="IPR028082">
    <property type="entry name" value="Peripla_BP_I"/>
</dbReference>
<dbReference type="EMBL" id="JAHRIO010073817">
    <property type="protein sequence ID" value="MEQ2183012.1"/>
    <property type="molecule type" value="Genomic_DNA"/>
</dbReference>
<feature type="domain" description="Receptor ligand binding region" evidence="7">
    <location>
        <begin position="37"/>
        <end position="132"/>
    </location>
</feature>
<keyword evidence="4" id="KW-0472">Membrane</keyword>
<keyword evidence="6" id="KW-0325">Glycoprotein</keyword>
<sequence>FQILVLTYNCSQRLHSPKQLSARLCCRRFDPRAFRWVQTMRLAVEEINQSSELLTNHTLGYKIFDSCAYPLTGQRAALAVLNGLSENDSPMCIGASPMLAVIGESGSAQSIVVSRILRPFRIPMVIVSPFLQNYLSISSYV</sequence>
<protein>
    <recommendedName>
        <fullName evidence="7">Receptor ligand binding region domain-containing protein</fullName>
    </recommendedName>
</protein>
<organism evidence="8 9">
    <name type="scientific">Goodea atripinnis</name>
    <dbReference type="NCBI Taxonomy" id="208336"/>
    <lineage>
        <taxon>Eukaryota</taxon>
        <taxon>Metazoa</taxon>
        <taxon>Chordata</taxon>
        <taxon>Craniata</taxon>
        <taxon>Vertebrata</taxon>
        <taxon>Euteleostomi</taxon>
        <taxon>Actinopterygii</taxon>
        <taxon>Neopterygii</taxon>
        <taxon>Teleostei</taxon>
        <taxon>Neoteleostei</taxon>
        <taxon>Acanthomorphata</taxon>
        <taxon>Ovalentaria</taxon>
        <taxon>Atherinomorphae</taxon>
        <taxon>Cyprinodontiformes</taxon>
        <taxon>Goodeidae</taxon>
        <taxon>Goodea</taxon>
    </lineage>
</organism>
<proteinExistence type="predicted"/>
<evidence type="ECO:0000256" key="4">
    <source>
        <dbReference type="ARBA" id="ARBA00023136"/>
    </source>
</evidence>
<evidence type="ECO:0000256" key="3">
    <source>
        <dbReference type="ARBA" id="ARBA00022989"/>
    </source>
</evidence>
<dbReference type="Proteomes" id="UP001476798">
    <property type="component" value="Unassembled WGS sequence"/>
</dbReference>
<evidence type="ECO:0000313" key="9">
    <source>
        <dbReference type="Proteomes" id="UP001476798"/>
    </source>
</evidence>
<dbReference type="Gene3D" id="3.40.50.2300">
    <property type="match status" value="1"/>
</dbReference>
<comment type="subcellular location">
    <subcellularLocation>
        <location evidence="1">Membrane</location>
        <topology evidence="1">Multi-pass membrane protein</topology>
    </subcellularLocation>
</comment>
<dbReference type="PANTHER" id="PTHR24061:SF504">
    <property type="entry name" value="EXTRACELLULAR CALCIUM-SENSING RECEPTOR ISOFORM X2-RELATED"/>
    <property type="match status" value="1"/>
</dbReference>
<name>A0ABV0PI04_9TELE</name>